<dbReference type="Pfam" id="PF20516">
    <property type="entry name" value="PDDEXK_12"/>
    <property type="match status" value="1"/>
</dbReference>
<name>A0AAN6JUH0_9PEZI</name>
<dbReference type="InterPro" id="IPR046797">
    <property type="entry name" value="PDDEXK_12"/>
</dbReference>
<sequence length="225" mass="24826">EALQQTSEPAFRRLDLFYSAGSARAELGGAPTMAEVDRISSRARDCRASNEYEASWNSFVHGPLLDLAQYTSRHRMQVDVANLTTAQLSTHLKPRLATSDRPAQGKLVDFAILLRRSPAIDQGYFDLPLEDGSNTKTLNHTVHAPCIMRPIAVSIETKREGEGGVEGRTQLSVWVAAHFTRLEELVRRRLDKHAPPPVLPPLPLVLVQGATWSLLVAQRDSAGKT</sequence>
<feature type="domain" description="PD-(D/E)XK nuclease-like" evidence="1">
    <location>
        <begin position="9"/>
        <end position="218"/>
    </location>
</feature>
<proteinExistence type="predicted"/>
<organism evidence="2 3">
    <name type="scientific">Friedmanniomyces endolithicus</name>
    <dbReference type="NCBI Taxonomy" id="329885"/>
    <lineage>
        <taxon>Eukaryota</taxon>
        <taxon>Fungi</taxon>
        <taxon>Dikarya</taxon>
        <taxon>Ascomycota</taxon>
        <taxon>Pezizomycotina</taxon>
        <taxon>Dothideomycetes</taxon>
        <taxon>Dothideomycetidae</taxon>
        <taxon>Mycosphaerellales</taxon>
        <taxon>Teratosphaeriaceae</taxon>
        <taxon>Friedmanniomyces</taxon>
    </lineage>
</organism>
<protein>
    <recommendedName>
        <fullName evidence="1">PD-(D/E)XK nuclease-like domain-containing protein</fullName>
    </recommendedName>
</protein>
<feature type="non-terminal residue" evidence="2">
    <location>
        <position position="1"/>
    </location>
</feature>
<evidence type="ECO:0000313" key="3">
    <source>
        <dbReference type="Proteomes" id="UP001175353"/>
    </source>
</evidence>
<comment type="caution">
    <text evidence="2">The sequence shown here is derived from an EMBL/GenBank/DDBJ whole genome shotgun (WGS) entry which is preliminary data.</text>
</comment>
<dbReference type="AlphaFoldDB" id="A0AAN6JUH0"/>
<dbReference type="EMBL" id="JAUJLE010001713">
    <property type="protein sequence ID" value="KAK0948817.1"/>
    <property type="molecule type" value="Genomic_DNA"/>
</dbReference>
<evidence type="ECO:0000259" key="1">
    <source>
        <dbReference type="Pfam" id="PF20516"/>
    </source>
</evidence>
<feature type="non-terminal residue" evidence="2">
    <location>
        <position position="225"/>
    </location>
</feature>
<accession>A0AAN6JUH0</accession>
<evidence type="ECO:0000313" key="2">
    <source>
        <dbReference type="EMBL" id="KAK0948817.1"/>
    </source>
</evidence>
<gene>
    <name evidence="2" type="ORF">LTR91_026951</name>
</gene>
<dbReference type="Proteomes" id="UP001175353">
    <property type="component" value="Unassembled WGS sequence"/>
</dbReference>
<keyword evidence="3" id="KW-1185">Reference proteome</keyword>
<reference evidence="2" key="1">
    <citation type="submission" date="2023-06" db="EMBL/GenBank/DDBJ databases">
        <title>Black Yeasts Isolated from many extreme environments.</title>
        <authorList>
            <person name="Coleine C."/>
            <person name="Stajich J.E."/>
            <person name="Selbmann L."/>
        </authorList>
    </citation>
    <scope>NUCLEOTIDE SEQUENCE</scope>
    <source>
        <strain evidence="2">CCFEE 5200</strain>
    </source>
</reference>